<dbReference type="AlphaFoldDB" id="A0AAV6UGI1"/>
<dbReference type="InterPro" id="IPR031751">
    <property type="entry name" value="DUF4735"/>
</dbReference>
<dbReference type="GO" id="GO:0005829">
    <property type="term" value="C:cytosol"/>
    <property type="evidence" value="ECO:0007669"/>
    <property type="project" value="TreeGrafter"/>
</dbReference>
<gene>
    <name evidence="3" type="ORF">JTE90_005665</name>
</gene>
<proteinExistence type="predicted"/>
<organism evidence="3 4">
    <name type="scientific">Oedothorax gibbosus</name>
    <dbReference type="NCBI Taxonomy" id="931172"/>
    <lineage>
        <taxon>Eukaryota</taxon>
        <taxon>Metazoa</taxon>
        <taxon>Ecdysozoa</taxon>
        <taxon>Arthropoda</taxon>
        <taxon>Chelicerata</taxon>
        <taxon>Arachnida</taxon>
        <taxon>Araneae</taxon>
        <taxon>Araneomorphae</taxon>
        <taxon>Entelegynae</taxon>
        <taxon>Araneoidea</taxon>
        <taxon>Linyphiidae</taxon>
        <taxon>Erigoninae</taxon>
        <taxon>Oedothorax</taxon>
    </lineage>
</organism>
<evidence type="ECO:0000256" key="1">
    <source>
        <dbReference type="SAM" id="Phobius"/>
    </source>
</evidence>
<keyword evidence="1" id="KW-1133">Transmembrane helix</keyword>
<feature type="transmembrane region" description="Helical" evidence="1">
    <location>
        <begin position="336"/>
        <end position="353"/>
    </location>
</feature>
<comment type="caution">
    <text evidence="3">The sequence shown here is derived from an EMBL/GenBank/DDBJ whole genome shotgun (WGS) entry which is preliminary data.</text>
</comment>
<keyword evidence="4" id="KW-1185">Reference proteome</keyword>
<feature type="signal peptide" evidence="2">
    <location>
        <begin position="1"/>
        <end position="18"/>
    </location>
</feature>
<dbReference type="Proteomes" id="UP000827092">
    <property type="component" value="Unassembled WGS sequence"/>
</dbReference>
<feature type="chain" id="PRO_5043753480" description="Secreted protein" evidence="2">
    <location>
        <begin position="19"/>
        <end position="368"/>
    </location>
</feature>
<dbReference type="Pfam" id="PF15882">
    <property type="entry name" value="DUF4735"/>
    <property type="match status" value="1"/>
</dbReference>
<evidence type="ECO:0000313" key="3">
    <source>
        <dbReference type="EMBL" id="KAG8183216.1"/>
    </source>
</evidence>
<sequence>MRLLFWCFCLLVLDSCTGNLFPPGNLLGETLDALEKGLEYMHRKLDAINLDAVFCVRQAQEQLQSFLDNEPEVFEAVRPRIEKLRDLAKKTADEATPLIKEHEPQYYKVVGQHLKEKKVDWFPSKDTSEDYVVEAVNCSVYHYDWETENDCYNAVSKGKGHACEVPQSCIDLNKHDEQRFYGLTHQVLFWQLMHKFRCIESVPEELQQRLCSNVMRDAKQLAEANFPARDIDLFLEQVGVCGFWGFRDFNQPEWLRSMLKWQHESGCYTYHSGEYCFDEIPDESRRRVKREEKELDDGCYSHTTGVSMLALVVSVRFEAEKLSQTNLQQSNSSYELWPLIFIPIILLPLIYICRKKCSRNQDSSIIQN</sequence>
<keyword evidence="1" id="KW-0472">Membrane</keyword>
<evidence type="ECO:0008006" key="5">
    <source>
        <dbReference type="Google" id="ProtNLM"/>
    </source>
</evidence>
<dbReference type="PANTHER" id="PTHR33539">
    <property type="entry name" value="UPF0764 PROTEIN C16ORF89"/>
    <property type="match status" value="1"/>
</dbReference>
<name>A0AAV6UGI1_9ARAC</name>
<protein>
    <recommendedName>
        <fullName evidence="5">Secreted protein</fullName>
    </recommendedName>
</protein>
<dbReference type="EMBL" id="JAFNEN010000427">
    <property type="protein sequence ID" value="KAG8183216.1"/>
    <property type="molecule type" value="Genomic_DNA"/>
</dbReference>
<reference evidence="3 4" key="1">
    <citation type="journal article" date="2022" name="Nat. Ecol. Evol.">
        <title>A masculinizing supergene underlies an exaggerated male reproductive morph in a spider.</title>
        <authorList>
            <person name="Hendrickx F."/>
            <person name="De Corte Z."/>
            <person name="Sonet G."/>
            <person name="Van Belleghem S.M."/>
            <person name="Kostlbacher S."/>
            <person name="Vangestel C."/>
        </authorList>
    </citation>
    <scope>NUCLEOTIDE SEQUENCE [LARGE SCALE GENOMIC DNA]</scope>
    <source>
        <strain evidence="3">W744_W776</strain>
    </source>
</reference>
<keyword evidence="1" id="KW-0812">Transmembrane</keyword>
<dbReference type="GO" id="GO:0016020">
    <property type="term" value="C:membrane"/>
    <property type="evidence" value="ECO:0007669"/>
    <property type="project" value="TreeGrafter"/>
</dbReference>
<evidence type="ECO:0000256" key="2">
    <source>
        <dbReference type="SAM" id="SignalP"/>
    </source>
</evidence>
<dbReference type="PANTHER" id="PTHR33539:SF1">
    <property type="entry name" value="UPF0764 PROTEIN C16ORF89"/>
    <property type="match status" value="1"/>
</dbReference>
<evidence type="ECO:0000313" key="4">
    <source>
        <dbReference type="Proteomes" id="UP000827092"/>
    </source>
</evidence>
<keyword evidence="2" id="KW-0732">Signal</keyword>
<accession>A0AAV6UGI1</accession>